<dbReference type="Proteomes" id="UP001157502">
    <property type="component" value="Chromosome 36"/>
</dbReference>
<reference evidence="1" key="1">
    <citation type="submission" date="2021-05" db="EMBL/GenBank/DDBJ databases">
        <authorList>
            <person name="Pan Q."/>
            <person name="Jouanno E."/>
            <person name="Zahm M."/>
            <person name="Klopp C."/>
            <person name="Cabau C."/>
            <person name="Louis A."/>
            <person name="Berthelot C."/>
            <person name="Parey E."/>
            <person name="Roest Crollius H."/>
            <person name="Montfort J."/>
            <person name="Robinson-Rechavi M."/>
            <person name="Bouchez O."/>
            <person name="Lampietro C."/>
            <person name="Lopez Roques C."/>
            <person name="Donnadieu C."/>
            <person name="Postlethwait J."/>
            <person name="Bobe J."/>
            <person name="Dillon D."/>
            <person name="Chandos A."/>
            <person name="von Hippel F."/>
            <person name="Guiguen Y."/>
        </authorList>
    </citation>
    <scope>NUCLEOTIDE SEQUENCE</scope>
    <source>
        <strain evidence="1">YG-Jan2019</strain>
    </source>
</reference>
<organism evidence="1 2">
    <name type="scientific">Dallia pectoralis</name>
    <name type="common">Alaska blackfish</name>
    <dbReference type="NCBI Taxonomy" id="75939"/>
    <lineage>
        <taxon>Eukaryota</taxon>
        <taxon>Metazoa</taxon>
        <taxon>Chordata</taxon>
        <taxon>Craniata</taxon>
        <taxon>Vertebrata</taxon>
        <taxon>Euteleostomi</taxon>
        <taxon>Actinopterygii</taxon>
        <taxon>Neopterygii</taxon>
        <taxon>Teleostei</taxon>
        <taxon>Protacanthopterygii</taxon>
        <taxon>Esociformes</taxon>
        <taxon>Umbridae</taxon>
        <taxon>Dallia</taxon>
    </lineage>
</organism>
<evidence type="ECO:0000313" key="1">
    <source>
        <dbReference type="EMBL" id="KAJ7985494.1"/>
    </source>
</evidence>
<keyword evidence="2" id="KW-1185">Reference proteome</keyword>
<sequence length="276" mass="30281">MFQRFTSVLFGEDVVEVSRGGPREPGFGQKEEDEEWILVDYLDEACSSPCGDSLLGVDLMSEEDLVVVPSANASSSTPLRYASCTSLDSTADTEDGGPEEEEGGFQRLEACSLEESWFVTPPPCFGGGGRPMLLETSPLENLLIEHPSMSVYAVQSPKRLPLRHSLLPVATATPLGNEPGRRSLDNPRHRPEAVVQRRISLHAGCYAAAFSVRPSSLTEQTQQRGTLAQRLHDTARRHPLSRNALRRHNLLHAGASKQAKATSTYLHQPGPRHLNY</sequence>
<gene>
    <name evidence="1" type="ORF">DPEC_G00352610</name>
</gene>
<dbReference type="EMBL" id="CM055763">
    <property type="protein sequence ID" value="KAJ7985494.1"/>
    <property type="molecule type" value="Genomic_DNA"/>
</dbReference>
<name>A0ACC2F2F4_DALPE</name>
<protein>
    <submittedName>
        <fullName evidence="1">Uncharacterized protein</fullName>
    </submittedName>
</protein>
<evidence type="ECO:0000313" key="2">
    <source>
        <dbReference type="Proteomes" id="UP001157502"/>
    </source>
</evidence>
<proteinExistence type="predicted"/>
<accession>A0ACC2F2F4</accession>
<comment type="caution">
    <text evidence="1">The sequence shown here is derived from an EMBL/GenBank/DDBJ whole genome shotgun (WGS) entry which is preliminary data.</text>
</comment>